<comment type="caution">
    <text evidence="1">The sequence shown here is derived from an EMBL/GenBank/DDBJ whole genome shotgun (WGS) entry which is preliminary data.</text>
</comment>
<proteinExistence type="predicted"/>
<evidence type="ECO:0000313" key="2">
    <source>
        <dbReference type="Proteomes" id="UP000250928"/>
    </source>
</evidence>
<gene>
    <name evidence="1" type="ORF">C3L24_13080</name>
</gene>
<accession>A0A6N4DMS8</accession>
<reference evidence="1 2" key="1">
    <citation type="submission" date="2018-01" db="EMBL/GenBank/DDBJ databases">
        <title>Novel co-symbiosis in the lucinid bivalve Phacoides pectinatus.</title>
        <authorList>
            <person name="Lim S.J."/>
            <person name="Davis B.G."/>
            <person name="Gill D.E."/>
            <person name="Engel A.S."/>
            <person name="Anderson L.C."/>
            <person name="Campbell B.J."/>
        </authorList>
    </citation>
    <scope>NUCLEOTIDE SEQUENCE [LARGE SCALE GENOMIC DNA]</scope>
    <source>
        <strain evidence="1">N3_P5</strain>
    </source>
</reference>
<evidence type="ECO:0008006" key="3">
    <source>
        <dbReference type="Google" id="ProtNLM"/>
    </source>
</evidence>
<dbReference type="Proteomes" id="UP000250928">
    <property type="component" value="Unassembled WGS sequence"/>
</dbReference>
<evidence type="ECO:0000313" key="1">
    <source>
        <dbReference type="EMBL" id="PUD98284.1"/>
    </source>
</evidence>
<sequence>MPTHNPLTLVLARKPGIEYRSISDSGFLASPDTGTLYHLNPTGSAIWHLLEQPTTHAEITSTLQAAFPNTPAELIVSDVKQIVTQLLERQLITIYP</sequence>
<protein>
    <recommendedName>
        <fullName evidence="3">PqqD family protein</fullName>
    </recommendedName>
</protein>
<dbReference type="Pfam" id="PF05402">
    <property type="entry name" value="PqqD"/>
    <property type="match status" value="1"/>
</dbReference>
<organism evidence="1 2">
    <name type="scientific">Candidatus Sedimenticola endophacoides</name>
    <dbReference type="NCBI Taxonomy" id="2548426"/>
    <lineage>
        <taxon>Bacteria</taxon>
        <taxon>Pseudomonadati</taxon>
        <taxon>Pseudomonadota</taxon>
        <taxon>Gammaproteobacteria</taxon>
        <taxon>Chromatiales</taxon>
        <taxon>Sedimenticolaceae</taxon>
        <taxon>Sedimenticola</taxon>
    </lineage>
</organism>
<dbReference type="EMBL" id="PQCO01000313">
    <property type="protein sequence ID" value="PUD98284.1"/>
    <property type="molecule type" value="Genomic_DNA"/>
</dbReference>
<dbReference type="InterPro" id="IPR008792">
    <property type="entry name" value="PQQD"/>
</dbReference>
<dbReference type="InterPro" id="IPR041881">
    <property type="entry name" value="PqqD_sf"/>
</dbReference>
<dbReference type="AlphaFoldDB" id="A0A6N4DMS8"/>
<dbReference type="Gene3D" id="1.10.10.1150">
    <property type="entry name" value="Coenzyme PQQ synthesis protein D (PqqD)"/>
    <property type="match status" value="1"/>
</dbReference>
<name>A0A6N4DMS8_9GAMM</name>